<evidence type="ECO:0000256" key="3">
    <source>
        <dbReference type="SAM" id="MobiDB-lite"/>
    </source>
</evidence>
<protein>
    <submittedName>
        <fullName evidence="5">Tribbles-like 1</fullName>
    </submittedName>
</protein>
<feature type="domain" description="Protein kinase" evidence="4">
    <location>
        <begin position="58"/>
        <end position="316"/>
    </location>
</feature>
<dbReference type="InterPro" id="IPR000719">
    <property type="entry name" value="Prot_kinase_dom"/>
</dbReference>
<dbReference type="SUPFAM" id="SSF56112">
    <property type="entry name" value="Protein kinase-like (PK-like)"/>
    <property type="match status" value="1"/>
</dbReference>
<dbReference type="GO" id="GO:0031434">
    <property type="term" value="F:mitogen-activated protein kinase kinase binding"/>
    <property type="evidence" value="ECO:0007669"/>
    <property type="project" value="TreeGrafter"/>
</dbReference>
<keyword evidence="1" id="KW-0649">Protein kinase inhibitor</keyword>
<evidence type="ECO:0000256" key="1">
    <source>
        <dbReference type="ARBA" id="ARBA00023013"/>
    </source>
</evidence>
<dbReference type="PANTHER" id="PTHR22961:SF17">
    <property type="entry name" value="TRIBBLES HOMOLOG 1"/>
    <property type="match status" value="1"/>
</dbReference>
<proteinExistence type="evidence at transcript level"/>
<feature type="region of interest" description="Disordered" evidence="3">
    <location>
        <begin position="21"/>
        <end position="63"/>
    </location>
</feature>
<dbReference type="PROSITE" id="PS50011">
    <property type="entry name" value="PROTEIN_KINASE_DOM"/>
    <property type="match status" value="1"/>
</dbReference>
<sequence>MSLNVQRASPIPILLNGRWRQKRVESEEPVTKCPRLSDSPPDSADLPSPGSPGPTPGSSPFSSQGAARIGNYILLQSLERHNVFRAISSHTGQEYVCKVFDIKSYRDEIGPYLQLPAHKNITGIEEIILGEKKCYVFLEKGHGDMHLYMRSCKRLGEEEAAQLFEQIVSAVAHCHDSGIVLRDLKLRKFVFSDEQRRRLRLESLVDAHILKGKDDSLSDKHGCPAYVSPEILNTSGCYSGKAADVWSLGVMLYTLLVGRYPFHDSDPSALFSKIRRGQFCIPDSISPKAKCLIRSLLRRDPAERLTAGEILLHPWFRAASEQVSVDQEDLSSDQTVPEFDCDQQDASSFFC</sequence>
<organism evidence="5">
    <name type="scientific">Callorhinchus milii</name>
    <name type="common">Ghost shark</name>
    <dbReference type="NCBI Taxonomy" id="7868"/>
    <lineage>
        <taxon>Eukaryota</taxon>
        <taxon>Metazoa</taxon>
        <taxon>Chordata</taxon>
        <taxon>Craniata</taxon>
        <taxon>Vertebrata</taxon>
        <taxon>Chondrichthyes</taxon>
        <taxon>Holocephali</taxon>
        <taxon>Chimaeriformes</taxon>
        <taxon>Callorhinchidae</taxon>
        <taxon>Callorhinchus</taxon>
    </lineage>
</organism>
<dbReference type="InterPro" id="IPR011009">
    <property type="entry name" value="Kinase-like_dom_sf"/>
</dbReference>
<evidence type="ECO:0000256" key="2">
    <source>
        <dbReference type="ARBA" id="ARBA00038180"/>
    </source>
</evidence>
<comment type="similarity">
    <text evidence="2">Belongs to the protein kinase superfamily. CAMK Ser/Thr protein kinase family. Tribbles subfamily.</text>
</comment>
<dbReference type="GO" id="GO:0004672">
    <property type="term" value="F:protein kinase activity"/>
    <property type="evidence" value="ECO:0007669"/>
    <property type="project" value="InterPro"/>
</dbReference>
<dbReference type="Pfam" id="PF00069">
    <property type="entry name" value="Pkinase"/>
    <property type="match status" value="1"/>
</dbReference>
<dbReference type="GO" id="GO:0004860">
    <property type="term" value="F:protein kinase inhibitor activity"/>
    <property type="evidence" value="ECO:0007669"/>
    <property type="project" value="UniProtKB-KW"/>
</dbReference>
<dbReference type="PANTHER" id="PTHR22961">
    <property type="entry name" value="SER/THR PROTEIN KINASE-TRB"/>
    <property type="match status" value="1"/>
</dbReference>
<name>V9KVC0_CALMI</name>
<dbReference type="Gene3D" id="1.10.510.10">
    <property type="entry name" value="Transferase(Phosphotransferase) domain 1"/>
    <property type="match status" value="1"/>
</dbReference>
<dbReference type="InterPro" id="IPR024104">
    <property type="entry name" value="Tribbles/Ser_Thr_kinase_40"/>
</dbReference>
<dbReference type="GO" id="GO:0005634">
    <property type="term" value="C:nucleus"/>
    <property type="evidence" value="ECO:0007669"/>
    <property type="project" value="TreeGrafter"/>
</dbReference>
<reference evidence="5" key="1">
    <citation type="journal article" date="2014" name="Nature">
        <title>Elephant shark genome provides unique insights into gnathostome evolution.</title>
        <authorList>
            <consortium name="International Elephant Shark Genome Sequencing Consortium"/>
            <person name="Venkatesh B."/>
            <person name="Lee A.P."/>
            <person name="Ravi V."/>
            <person name="Maurya A.K."/>
            <person name="Lian M.M."/>
            <person name="Swann J.B."/>
            <person name="Ohta Y."/>
            <person name="Flajnik M.F."/>
            <person name="Sutoh Y."/>
            <person name="Kasahara M."/>
            <person name="Hoon S."/>
            <person name="Gangu V."/>
            <person name="Roy S.W."/>
            <person name="Irimia M."/>
            <person name="Korzh V."/>
            <person name="Kondrychyn I."/>
            <person name="Lim Z.W."/>
            <person name="Tay B.H."/>
            <person name="Tohari S."/>
            <person name="Kong K.W."/>
            <person name="Ho S."/>
            <person name="Lorente-Galdos B."/>
            <person name="Quilez J."/>
            <person name="Marques-Bonet T."/>
            <person name="Raney B.J."/>
            <person name="Ingham P.W."/>
            <person name="Tay A."/>
            <person name="Hillier L.W."/>
            <person name="Minx P."/>
            <person name="Boehm T."/>
            <person name="Wilson R.K."/>
            <person name="Brenner S."/>
            <person name="Warren W.C."/>
        </authorList>
    </citation>
    <scope>NUCLEOTIDE SEQUENCE</scope>
    <source>
        <tissue evidence="5">Heart</tissue>
    </source>
</reference>
<dbReference type="Gene3D" id="3.30.200.20">
    <property type="entry name" value="Phosphorylase Kinase, domain 1"/>
    <property type="match status" value="1"/>
</dbReference>
<dbReference type="GO" id="GO:0032436">
    <property type="term" value="P:positive regulation of proteasomal ubiquitin-dependent protein catabolic process"/>
    <property type="evidence" value="ECO:0007669"/>
    <property type="project" value="TreeGrafter"/>
</dbReference>
<evidence type="ECO:0000259" key="4">
    <source>
        <dbReference type="PROSITE" id="PS50011"/>
    </source>
</evidence>
<dbReference type="AlphaFoldDB" id="V9KVC0"/>
<accession>V9KVC0</accession>
<evidence type="ECO:0000313" key="5">
    <source>
        <dbReference type="EMBL" id="AFP02527.1"/>
    </source>
</evidence>
<dbReference type="GO" id="GO:0005524">
    <property type="term" value="F:ATP binding"/>
    <property type="evidence" value="ECO:0007669"/>
    <property type="project" value="InterPro"/>
</dbReference>
<dbReference type="FunFam" id="1.10.510.10:FF:000153">
    <property type="entry name" value="Tribbles homolog 2"/>
    <property type="match status" value="1"/>
</dbReference>
<feature type="compositionally biased region" description="Low complexity" evidence="3">
    <location>
        <begin position="36"/>
        <end position="48"/>
    </location>
</feature>
<dbReference type="EMBL" id="JW870009">
    <property type="protein sequence ID" value="AFP02527.1"/>
    <property type="molecule type" value="mRNA"/>
</dbReference>